<dbReference type="Pfam" id="PF03403">
    <property type="entry name" value="PAF-AH_p_II"/>
    <property type="match status" value="1"/>
</dbReference>
<evidence type="ECO:0000256" key="1">
    <source>
        <dbReference type="ARBA" id="ARBA00022801"/>
    </source>
</evidence>
<evidence type="ECO:0000313" key="8">
    <source>
        <dbReference type="Proteomes" id="UP001303647"/>
    </source>
</evidence>
<comment type="catalytic activity">
    <reaction evidence="4">
        <text>a 1-O-alkyl-2-acetyl-sn-glycero-3-phosphocholine + H2O = a 1-O-alkyl-sn-glycero-3-phosphocholine + acetate + H(+)</text>
        <dbReference type="Rhea" id="RHEA:17777"/>
        <dbReference type="ChEBI" id="CHEBI:15377"/>
        <dbReference type="ChEBI" id="CHEBI:15378"/>
        <dbReference type="ChEBI" id="CHEBI:30089"/>
        <dbReference type="ChEBI" id="CHEBI:30909"/>
        <dbReference type="ChEBI" id="CHEBI:36707"/>
        <dbReference type="EC" id="3.1.1.47"/>
    </reaction>
</comment>
<evidence type="ECO:0000256" key="3">
    <source>
        <dbReference type="ARBA" id="ARBA00023098"/>
    </source>
</evidence>
<evidence type="ECO:0000256" key="5">
    <source>
        <dbReference type="PIRSR" id="PIRSR018169-1"/>
    </source>
</evidence>
<dbReference type="SUPFAM" id="SSF53474">
    <property type="entry name" value="alpha/beta-Hydrolases"/>
    <property type="match status" value="1"/>
</dbReference>
<evidence type="ECO:0000256" key="6">
    <source>
        <dbReference type="SAM" id="MobiDB-lite"/>
    </source>
</evidence>
<keyword evidence="1 4" id="KW-0378">Hydrolase</keyword>
<keyword evidence="8" id="KW-1185">Reference proteome</keyword>
<dbReference type="EMBL" id="MU857637">
    <property type="protein sequence ID" value="KAK4248489.1"/>
    <property type="molecule type" value="Genomic_DNA"/>
</dbReference>
<dbReference type="PANTHER" id="PTHR10272:SF0">
    <property type="entry name" value="PLATELET-ACTIVATING FACTOR ACETYLHYDROLASE"/>
    <property type="match status" value="1"/>
</dbReference>
<feature type="compositionally biased region" description="Basic and acidic residues" evidence="6">
    <location>
        <begin position="217"/>
        <end position="228"/>
    </location>
</feature>
<dbReference type="PANTHER" id="PTHR10272">
    <property type="entry name" value="PLATELET-ACTIVATING FACTOR ACETYLHYDROLASE"/>
    <property type="match status" value="1"/>
</dbReference>
<accession>A0AAN7CUA8</accession>
<feature type="active site" description="Charge relay system" evidence="5">
    <location>
        <position position="500"/>
    </location>
</feature>
<protein>
    <recommendedName>
        <fullName evidence="4">Putative phospholipase</fullName>
        <ecNumber evidence="4">3.1.1.47</ecNumber>
    </recommendedName>
</protein>
<organism evidence="7 8">
    <name type="scientific">Corynascus novoguineensis</name>
    <dbReference type="NCBI Taxonomy" id="1126955"/>
    <lineage>
        <taxon>Eukaryota</taxon>
        <taxon>Fungi</taxon>
        <taxon>Dikarya</taxon>
        <taxon>Ascomycota</taxon>
        <taxon>Pezizomycotina</taxon>
        <taxon>Sordariomycetes</taxon>
        <taxon>Sordariomycetidae</taxon>
        <taxon>Sordariales</taxon>
        <taxon>Chaetomiaceae</taxon>
        <taxon>Corynascus</taxon>
    </lineage>
</organism>
<feature type="region of interest" description="Disordered" evidence="6">
    <location>
        <begin position="1"/>
        <end position="27"/>
    </location>
</feature>
<dbReference type="Gene3D" id="3.40.50.1820">
    <property type="entry name" value="alpha/beta hydrolase"/>
    <property type="match status" value="1"/>
</dbReference>
<dbReference type="AlphaFoldDB" id="A0AAN7CUA8"/>
<comment type="similarity">
    <text evidence="4">Belongs to the serine esterase family.</text>
</comment>
<evidence type="ECO:0000256" key="4">
    <source>
        <dbReference type="PIRNR" id="PIRNR018169"/>
    </source>
</evidence>
<reference evidence="7" key="1">
    <citation type="journal article" date="2023" name="Mol. Phylogenet. Evol.">
        <title>Genome-scale phylogeny and comparative genomics of the fungal order Sordariales.</title>
        <authorList>
            <person name="Hensen N."/>
            <person name="Bonometti L."/>
            <person name="Westerberg I."/>
            <person name="Brannstrom I.O."/>
            <person name="Guillou S."/>
            <person name="Cros-Aarteil S."/>
            <person name="Calhoun S."/>
            <person name="Haridas S."/>
            <person name="Kuo A."/>
            <person name="Mondo S."/>
            <person name="Pangilinan J."/>
            <person name="Riley R."/>
            <person name="LaButti K."/>
            <person name="Andreopoulos B."/>
            <person name="Lipzen A."/>
            <person name="Chen C."/>
            <person name="Yan M."/>
            <person name="Daum C."/>
            <person name="Ng V."/>
            <person name="Clum A."/>
            <person name="Steindorff A."/>
            <person name="Ohm R.A."/>
            <person name="Martin F."/>
            <person name="Silar P."/>
            <person name="Natvig D.O."/>
            <person name="Lalanne C."/>
            <person name="Gautier V."/>
            <person name="Ament-Velasquez S.L."/>
            <person name="Kruys A."/>
            <person name="Hutchinson M.I."/>
            <person name="Powell A.J."/>
            <person name="Barry K."/>
            <person name="Miller A.N."/>
            <person name="Grigoriev I.V."/>
            <person name="Debuchy R."/>
            <person name="Gladieux P."/>
            <person name="Hiltunen Thoren M."/>
            <person name="Johannesson H."/>
        </authorList>
    </citation>
    <scope>NUCLEOTIDE SEQUENCE</scope>
    <source>
        <strain evidence="7">CBS 359.72</strain>
    </source>
</reference>
<sequence>MPKPPPTSPPRSLRDHVQHSLPPYTGPYPVGFLEIELPAREPRPFSPHIKRNNEFALKLDTVLFAVYYPAEVRQDSNSYNNNNNSNGRLIPSSLDEDKRSRPKMQSFNNTQRTDPGGEKQRDGASALRPTRRRPLSRVPWLPRPRASTCKGYARFLSVPRWPVTAYVAVTSMFTKLPAYRNAKLSSRWPDTAGADHHGTVVSNYESAETLKKRRKSRDGIGKREHNEPPRFPVVIFSHGLGGSRTLYSSICGELASFGLVVVAMEHRDGSGARTFVNRAGKGEDLKSQGLDKTAGLPENEKKPLKRQRKDGGVKTSYKIDYLFPKGNAQDTSPNNPDGVDKELRGAQIEMRLAEIEEAFYVLGLINSGKGHTVRRDNLRKANNVGSSSLGLDGIEWQEWRDRIDVKSVTMMGHSFGGATTVQALRSDRLSWINQGILLDPWGPATPECTEQKLVHKPVLSIGSEAFMHWAENFDCIEQVCKEARAAGTLSWMTTIPGSTHLSQTDFAILYPNWMSLLMKTLVNPERAIYLTVRSALEFLKITLPATQTRFADAWPDEQLLRSADSETSIVSDHRPDAKWVAARLKIPNEFSIRLRGMLKWNTSLASPAGFASQSGEGEIWCHRSPEADFVNLYMRRND</sequence>
<feature type="region of interest" description="Disordered" evidence="6">
    <location>
        <begin position="204"/>
        <end position="228"/>
    </location>
</feature>
<dbReference type="InterPro" id="IPR016715">
    <property type="entry name" value="PAF_acetylhydro_eukaryote"/>
</dbReference>
<keyword evidence="3 4" id="KW-0443">Lipid metabolism</keyword>
<dbReference type="PIRSF" id="PIRSF018169">
    <property type="entry name" value="PAF_acetylhydrolase"/>
    <property type="match status" value="1"/>
</dbReference>
<feature type="active site" description="Charge relay system" evidence="5">
    <location>
        <position position="439"/>
    </location>
</feature>
<dbReference type="InterPro" id="IPR029058">
    <property type="entry name" value="AB_hydrolase_fold"/>
</dbReference>
<gene>
    <name evidence="7" type="ORF">C7999DRAFT_13574</name>
</gene>
<feature type="region of interest" description="Disordered" evidence="6">
    <location>
        <begin position="273"/>
        <end position="312"/>
    </location>
</feature>
<reference evidence="7" key="2">
    <citation type="submission" date="2023-05" db="EMBL/GenBank/DDBJ databases">
        <authorList>
            <consortium name="Lawrence Berkeley National Laboratory"/>
            <person name="Steindorff A."/>
            <person name="Hensen N."/>
            <person name="Bonometti L."/>
            <person name="Westerberg I."/>
            <person name="Brannstrom I.O."/>
            <person name="Guillou S."/>
            <person name="Cros-Aarteil S."/>
            <person name="Calhoun S."/>
            <person name="Haridas S."/>
            <person name="Kuo A."/>
            <person name="Mondo S."/>
            <person name="Pangilinan J."/>
            <person name="Riley R."/>
            <person name="Labutti K."/>
            <person name="Andreopoulos B."/>
            <person name="Lipzen A."/>
            <person name="Chen C."/>
            <person name="Yanf M."/>
            <person name="Daum C."/>
            <person name="Ng V."/>
            <person name="Clum A."/>
            <person name="Ohm R."/>
            <person name="Martin F."/>
            <person name="Silar P."/>
            <person name="Natvig D."/>
            <person name="Lalanne C."/>
            <person name="Gautier V."/>
            <person name="Ament-Velasquez S.L."/>
            <person name="Kruys A."/>
            <person name="Hutchinson M.I."/>
            <person name="Powell A.J."/>
            <person name="Barry K."/>
            <person name="Miller A.N."/>
            <person name="Grigoriev I.V."/>
            <person name="Debuchy R."/>
            <person name="Gladieux P."/>
            <person name="Thoren M.H."/>
            <person name="Johannesson H."/>
        </authorList>
    </citation>
    <scope>NUCLEOTIDE SEQUENCE</scope>
    <source>
        <strain evidence="7">CBS 359.72</strain>
    </source>
</reference>
<proteinExistence type="inferred from homology"/>
<comment type="caution">
    <text evidence="7">The sequence shown here is derived from an EMBL/GenBank/DDBJ whole genome shotgun (WGS) entry which is preliminary data.</text>
</comment>
<evidence type="ECO:0000256" key="2">
    <source>
        <dbReference type="ARBA" id="ARBA00022963"/>
    </source>
</evidence>
<dbReference type="Proteomes" id="UP001303647">
    <property type="component" value="Unassembled WGS sequence"/>
</dbReference>
<evidence type="ECO:0000313" key="7">
    <source>
        <dbReference type="EMBL" id="KAK4248489.1"/>
    </source>
</evidence>
<feature type="active site" description="Nucleophile" evidence="5">
    <location>
        <position position="414"/>
    </location>
</feature>
<feature type="compositionally biased region" description="Polar residues" evidence="6">
    <location>
        <begin position="103"/>
        <end position="113"/>
    </location>
</feature>
<dbReference type="EC" id="3.1.1.47" evidence="4"/>
<name>A0AAN7CUA8_9PEZI</name>
<dbReference type="GO" id="GO:0016042">
    <property type="term" value="P:lipid catabolic process"/>
    <property type="evidence" value="ECO:0007669"/>
    <property type="project" value="UniProtKB-KW"/>
</dbReference>
<feature type="compositionally biased region" description="Low complexity" evidence="6">
    <location>
        <begin position="76"/>
        <end position="86"/>
    </location>
</feature>
<feature type="region of interest" description="Disordered" evidence="6">
    <location>
        <begin position="75"/>
        <end position="141"/>
    </location>
</feature>
<dbReference type="GO" id="GO:0003847">
    <property type="term" value="F:1-alkyl-2-acetylglycerophosphocholine esterase activity"/>
    <property type="evidence" value="ECO:0007669"/>
    <property type="project" value="UniProtKB-UniRule"/>
</dbReference>
<keyword evidence="2 4" id="KW-0442">Lipid degradation</keyword>